<reference evidence="1" key="1">
    <citation type="journal article" date="2023" name="IScience">
        <title>Live-bearing cockroach genome reveals convergent evolutionary mechanisms linked to viviparity in insects and beyond.</title>
        <authorList>
            <person name="Fouks B."/>
            <person name="Harrison M.C."/>
            <person name="Mikhailova A.A."/>
            <person name="Marchal E."/>
            <person name="English S."/>
            <person name="Carruthers M."/>
            <person name="Jennings E.C."/>
            <person name="Chiamaka E.L."/>
            <person name="Frigard R.A."/>
            <person name="Pippel M."/>
            <person name="Attardo G.M."/>
            <person name="Benoit J.B."/>
            <person name="Bornberg-Bauer E."/>
            <person name="Tobe S.S."/>
        </authorList>
    </citation>
    <scope>NUCLEOTIDE SEQUENCE</scope>
    <source>
        <strain evidence="1">Stay&amp;Tobe</strain>
    </source>
</reference>
<protein>
    <submittedName>
        <fullName evidence="1">Uncharacterized protein</fullName>
    </submittedName>
</protein>
<proteinExistence type="predicted"/>
<accession>A0AAD8AEJ8</accession>
<sequence>SLDVKLVEVERVEWINKKNYSTVALVLGRDGRVLLRAADGLEDWFELLEECMLSSKERRRALRSSHDPNWQRGDTHNINSINSSLEEWLLARNKIAGLQHLSDSVPDLPLLKRPRPGETKPPNHEQRLSLLTDIDINGCDMQMETPPPSVPATFRGRPTSYRLNSDVFFMSAGFFKTSIYC</sequence>
<feature type="non-terminal residue" evidence="1">
    <location>
        <position position="181"/>
    </location>
</feature>
<organism evidence="1 2">
    <name type="scientific">Diploptera punctata</name>
    <name type="common">Pacific beetle cockroach</name>
    <dbReference type="NCBI Taxonomy" id="6984"/>
    <lineage>
        <taxon>Eukaryota</taxon>
        <taxon>Metazoa</taxon>
        <taxon>Ecdysozoa</taxon>
        <taxon>Arthropoda</taxon>
        <taxon>Hexapoda</taxon>
        <taxon>Insecta</taxon>
        <taxon>Pterygota</taxon>
        <taxon>Neoptera</taxon>
        <taxon>Polyneoptera</taxon>
        <taxon>Dictyoptera</taxon>
        <taxon>Blattodea</taxon>
        <taxon>Blaberoidea</taxon>
        <taxon>Blaberidae</taxon>
        <taxon>Diplopterinae</taxon>
        <taxon>Diploptera</taxon>
    </lineage>
</organism>
<name>A0AAD8AEJ8_DIPPU</name>
<dbReference type="Proteomes" id="UP001233999">
    <property type="component" value="Unassembled WGS sequence"/>
</dbReference>
<keyword evidence="2" id="KW-1185">Reference proteome</keyword>
<feature type="non-terminal residue" evidence="1">
    <location>
        <position position="1"/>
    </location>
</feature>
<dbReference type="AlphaFoldDB" id="A0AAD8AEJ8"/>
<evidence type="ECO:0000313" key="1">
    <source>
        <dbReference type="EMBL" id="KAJ9597151.1"/>
    </source>
</evidence>
<evidence type="ECO:0000313" key="2">
    <source>
        <dbReference type="Proteomes" id="UP001233999"/>
    </source>
</evidence>
<reference evidence="1" key="2">
    <citation type="submission" date="2023-05" db="EMBL/GenBank/DDBJ databases">
        <authorList>
            <person name="Fouks B."/>
        </authorList>
    </citation>
    <scope>NUCLEOTIDE SEQUENCE</scope>
    <source>
        <strain evidence="1">Stay&amp;Tobe</strain>
        <tissue evidence="1">Testes</tissue>
    </source>
</reference>
<dbReference type="EMBL" id="JASPKZ010001735">
    <property type="protein sequence ID" value="KAJ9597151.1"/>
    <property type="molecule type" value="Genomic_DNA"/>
</dbReference>
<comment type="caution">
    <text evidence="1">The sequence shown here is derived from an EMBL/GenBank/DDBJ whole genome shotgun (WGS) entry which is preliminary data.</text>
</comment>
<gene>
    <name evidence="1" type="ORF">L9F63_026959</name>
</gene>